<dbReference type="Pfam" id="PF01810">
    <property type="entry name" value="LysE"/>
    <property type="match status" value="1"/>
</dbReference>
<keyword evidence="3 6" id="KW-0812">Transmembrane</keyword>
<comment type="subcellular location">
    <subcellularLocation>
        <location evidence="1">Cell membrane</location>
        <topology evidence="1">Multi-pass membrane protein</topology>
    </subcellularLocation>
</comment>
<dbReference type="Proteomes" id="UP000634919">
    <property type="component" value="Unassembled WGS sequence"/>
</dbReference>
<evidence type="ECO:0000256" key="1">
    <source>
        <dbReference type="ARBA" id="ARBA00004651"/>
    </source>
</evidence>
<evidence type="ECO:0000256" key="6">
    <source>
        <dbReference type="SAM" id="Phobius"/>
    </source>
</evidence>
<dbReference type="PANTHER" id="PTHR30086:SF20">
    <property type="entry name" value="ARGININE EXPORTER PROTEIN ARGO-RELATED"/>
    <property type="match status" value="1"/>
</dbReference>
<evidence type="ECO:0000313" key="8">
    <source>
        <dbReference type="Proteomes" id="UP000634919"/>
    </source>
</evidence>
<dbReference type="EMBL" id="JACSQK010000005">
    <property type="protein sequence ID" value="MBD7960869.1"/>
    <property type="molecule type" value="Genomic_DNA"/>
</dbReference>
<sequence>MSLETLLFFIPACFALNMAPGPNNLLSVANATRHGFWVASIAGAGRLLAFIGMIAISATGLAAVLQASLAGFYVIKLIGAAYLFYLAFQLWRAKPQGQEINNTHATASLFTLARQEFLVAAGNPKAILIFTAFLPQFIDIAEPATPQFFTLGTVFLFLEWLAIAAYACLGSHLRKWFVEPRSKQIFNRICASLLGAAGLGLLLARRSTAV</sequence>
<dbReference type="RefSeq" id="WP_191723659.1">
    <property type="nucleotide sequence ID" value="NZ_JACSQK010000005.1"/>
</dbReference>
<accession>A0ABR8SCM8</accession>
<feature type="transmembrane region" description="Helical" evidence="6">
    <location>
        <begin position="37"/>
        <end position="65"/>
    </location>
</feature>
<dbReference type="PIRSF" id="PIRSF006324">
    <property type="entry name" value="LeuE"/>
    <property type="match status" value="1"/>
</dbReference>
<comment type="caution">
    <text evidence="7">The sequence shown here is derived from an EMBL/GenBank/DDBJ whole genome shotgun (WGS) entry which is preliminary data.</text>
</comment>
<protein>
    <submittedName>
        <fullName evidence="7">LysE family translocator</fullName>
    </submittedName>
</protein>
<evidence type="ECO:0000256" key="3">
    <source>
        <dbReference type="ARBA" id="ARBA00022692"/>
    </source>
</evidence>
<keyword evidence="4 6" id="KW-1133">Transmembrane helix</keyword>
<dbReference type="InterPro" id="IPR001123">
    <property type="entry name" value="LeuE-type"/>
</dbReference>
<evidence type="ECO:0000256" key="2">
    <source>
        <dbReference type="ARBA" id="ARBA00022475"/>
    </source>
</evidence>
<keyword evidence="2" id="KW-1003">Cell membrane</keyword>
<feature type="transmembrane region" description="Helical" evidence="6">
    <location>
        <begin position="148"/>
        <end position="173"/>
    </location>
</feature>
<gene>
    <name evidence="7" type="ORF">H9646_10250</name>
</gene>
<keyword evidence="5 6" id="KW-0472">Membrane</keyword>
<keyword evidence="8" id="KW-1185">Reference proteome</keyword>
<feature type="transmembrane region" description="Helical" evidence="6">
    <location>
        <begin position="72"/>
        <end position="91"/>
    </location>
</feature>
<reference evidence="7 8" key="1">
    <citation type="submission" date="2020-08" db="EMBL/GenBank/DDBJ databases">
        <title>A Genomic Blueprint of the Chicken Gut Microbiome.</title>
        <authorList>
            <person name="Gilroy R."/>
            <person name="Ravi A."/>
            <person name="Getino M."/>
            <person name="Pursley I."/>
            <person name="Horton D.L."/>
            <person name="Alikhan N.-F."/>
            <person name="Baker D."/>
            <person name="Gharbi K."/>
            <person name="Hall N."/>
            <person name="Watson M."/>
            <person name="Adriaenssens E.M."/>
            <person name="Foster-Nyarko E."/>
            <person name="Jarju S."/>
            <person name="Secka A."/>
            <person name="Antonio M."/>
            <person name="Oren A."/>
            <person name="Chaudhuri R."/>
            <person name="La Ragione R.M."/>
            <person name="Hildebrand F."/>
            <person name="Pallen M.J."/>
        </authorList>
    </citation>
    <scope>NUCLEOTIDE SEQUENCE [LARGE SCALE GENOMIC DNA]</scope>
    <source>
        <strain evidence="7 8">Sa2CVA6</strain>
    </source>
</reference>
<proteinExistence type="predicted"/>
<evidence type="ECO:0000313" key="7">
    <source>
        <dbReference type="EMBL" id="MBD7960869.1"/>
    </source>
</evidence>
<dbReference type="PANTHER" id="PTHR30086">
    <property type="entry name" value="ARGININE EXPORTER PROTEIN ARGO"/>
    <property type="match status" value="1"/>
</dbReference>
<feature type="transmembrane region" description="Helical" evidence="6">
    <location>
        <begin position="185"/>
        <end position="204"/>
    </location>
</feature>
<evidence type="ECO:0000256" key="5">
    <source>
        <dbReference type="ARBA" id="ARBA00023136"/>
    </source>
</evidence>
<name>A0ABR8SCM8_9BURK</name>
<evidence type="ECO:0000256" key="4">
    <source>
        <dbReference type="ARBA" id="ARBA00022989"/>
    </source>
</evidence>
<organism evidence="7 8">
    <name type="scientific">Comamonas avium</name>
    <dbReference type="NCBI Taxonomy" id="2762231"/>
    <lineage>
        <taxon>Bacteria</taxon>
        <taxon>Pseudomonadati</taxon>
        <taxon>Pseudomonadota</taxon>
        <taxon>Betaproteobacteria</taxon>
        <taxon>Burkholderiales</taxon>
        <taxon>Comamonadaceae</taxon>
        <taxon>Comamonas</taxon>
    </lineage>
</organism>